<name>F2UI08_SALR5</name>
<dbReference type="OrthoDB" id="29563at2759"/>
<dbReference type="OMA" id="RMVKWPA"/>
<dbReference type="GO" id="GO:0003723">
    <property type="term" value="F:RNA binding"/>
    <property type="evidence" value="ECO:0007669"/>
    <property type="project" value="UniProtKB-UniRule"/>
</dbReference>
<keyword evidence="8" id="KW-1185">Reference proteome</keyword>
<keyword evidence="2 4" id="KW-0689">Ribosomal protein</keyword>
<dbReference type="InterPro" id="IPR001921">
    <property type="entry name" value="Ribosomal_eL8_euk"/>
</dbReference>
<organism evidence="8">
    <name type="scientific">Salpingoeca rosetta (strain ATCC 50818 / BSB-021)</name>
    <dbReference type="NCBI Taxonomy" id="946362"/>
    <lineage>
        <taxon>Eukaryota</taxon>
        <taxon>Choanoflagellata</taxon>
        <taxon>Craspedida</taxon>
        <taxon>Salpingoecidae</taxon>
        <taxon>Salpingoeca</taxon>
    </lineage>
</organism>
<dbReference type="FunCoup" id="F2UI08">
    <property type="interactions" value="1237"/>
</dbReference>
<keyword evidence="3 4" id="KW-0687">Ribonucleoprotein</keyword>
<dbReference type="PANTHER" id="PTHR23105">
    <property type="entry name" value="RIBOSOMAL PROTEIN L7AE FAMILY MEMBER"/>
    <property type="match status" value="1"/>
</dbReference>
<accession>F2UI08</accession>
<evidence type="ECO:0000313" key="8">
    <source>
        <dbReference type="Proteomes" id="UP000007799"/>
    </source>
</evidence>
<dbReference type="STRING" id="946362.F2UI08"/>
<dbReference type="PROSITE" id="PS01082">
    <property type="entry name" value="RIBOSOMAL_L7AE"/>
    <property type="match status" value="1"/>
</dbReference>
<evidence type="ECO:0000313" key="7">
    <source>
        <dbReference type="EMBL" id="EGD76757.1"/>
    </source>
</evidence>
<dbReference type="Gene3D" id="3.30.1330.30">
    <property type="match status" value="1"/>
</dbReference>
<sequence length="278" mass="31691">MAKGKGKGSKKGGKIKVKVNPAEEKARKREQALKAKKAIENKMFPARPRDFSIGQDILPKRDLTRFVKWPKYVRLQRQERVLIKRLKVPPSINQFTQTVDKATATQLFKLLQKYKPEDKAQKKQRLRKLAEEKAAKDTANVGDKPVVLKYGLNHVTALIEQRKARLVVIAHDVDPIELVVFLPALCRKLDVPYCIVKGKSRLGQLVHHKKATCVALTDVRPKDEEAFRKLVDTLNTGYKNRFDEIRRSWGGQQLGPKTVHRLRAAAIKKERAAAAIRM</sequence>
<dbReference type="GeneID" id="16071691"/>
<dbReference type="InterPro" id="IPR029064">
    <property type="entry name" value="Ribosomal_eL30-like_sf"/>
</dbReference>
<dbReference type="Proteomes" id="UP000007799">
    <property type="component" value="Unassembled WGS sequence"/>
</dbReference>
<dbReference type="InParanoid" id="F2UI08"/>
<gene>
    <name evidence="7" type="ORF">PTSG_08109</name>
</gene>
<dbReference type="InterPro" id="IPR004037">
    <property type="entry name" value="Ribosomal_eL8-like_CS"/>
</dbReference>
<comment type="function">
    <text evidence="4">Component of the ribosome.</text>
</comment>
<evidence type="ECO:0000256" key="2">
    <source>
        <dbReference type="ARBA" id="ARBA00022980"/>
    </source>
</evidence>
<dbReference type="eggNOG" id="KOG3166">
    <property type="taxonomic scope" value="Eukaryota"/>
</dbReference>
<dbReference type="EMBL" id="GL832975">
    <property type="protein sequence ID" value="EGD76757.1"/>
    <property type="molecule type" value="Genomic_DNA"/>
</dbReference>
<feature type="domain" description="Ribosomal protein eL8/eL30/eS12/Gadd45" evidence="6">
    <location>
        <begin position="144"/>
        <end position="223"/>
    </location>
</feature>
<comment type="similarity">
    <text evidence="1 4">Belongs to the eukaryotic ribosomal protein eL8 family.</text>
</comment>
<feature type="region of interest" description="Disordered" evidence="5">
    <location>
        <begin position="1"/>
        <end position="27"/>
    </location>
</feature>
<proteinExistence type="inferred from homology"/>
<evidence type="ECO:0000259" key="6">
    <source>
        <dbReference type="Pfam" id="PF01248"/>
    </source>
</evidence>
<dbReference type="InterPro" id="IPR004038">
    <property type="entry name" value="Ribosomal_eL8/eL30/eS12/Gad45"/>
</dbReference>
<dbReference type="AlphaFoldDB" id="F2UI08"/>
<evidence type="ECO:0000256" key="4">
    <source>
        <dbReference type="RuleBase" id="RU367042"/>
    </source>
</evidence>
<evidence type="ECO:0000256" key="3">
    <source>
        <dbReference type="ARBA" id="ARBA00023274"/>
    </source>
</evidence>
<dbReference type="Pfam" id="PF01248">
    <property type="entry name" value="Ribosomal_L7Ae"/>
    <property type="match status" value="1"/>
</dbReference>
<dbReference type="InterPro" id="IPR050257">
    <property type="entry name" value="eL8/uL1-like"/>
</dbReference>
<dbReference type="KEGG" id="sre:PTSG_08109"/>
<dbReference type="InterPro" id="IPR018492">
    <property type="entry name" value="Ribosomal_eL8/Nhp2"/>
</dbReference>
<reference evidence="7" key="1">
    <citation type="submission" date="2009-08" db="EMBL/GenBank/DDBJ databases">
        <title>Annotation of Salpingoeca rosetta.</title>
        <authorList>
            <consortium name="The Broad Institute Genome Sequencing Platform"/>
            <person name="Russ C."/>
            <person name="Cuomo C."/>
            <person name="Burger G."/>
            <person name="Gray M.W."/>
            <person name="Holland P.W.H."/>
            <person name="King N."/>
            <person name="Lang F.B.F."/>
            <person name="Roger A.J."/>
            <person name="Ruiz-Trillo I."/>
            <person name="Young S.K."/>
            <person name="Zeng Q."/>
            <person name="Gargeya S."/>
            <person name="Alvarado L."/>
            <person name="Berlin A."/>
            <person name="Chapman S.B."/>
            <person name="Chen Z."/>
            <person name="Freedman E."/>
            <person name="Gellesch M."/>
            <person name="Goldberg J."/>
            <person name="Griggs A."/>
            <person name="Gujja S."/>
            <person name="Heilman E."/>
            <person name="Heiman D."/>
            <person name="Howarth C."/>
            <person name="Mehta T."/>
            <person name="Neiman D."/>
            <person name="Pearson M."/>
            <person name="Roberts A."/>
            <person name="Saif S."/>
            <person name="Shea T."/>
            <person name="Shenoy N."/>
            <person name="Sisk P."/>
            <person name="Stolte C."/>
            <person name="Sykes S."/>
            <person name="White J."/>
            <person name="Yandava C."/>
            <person name="Haas B."/>
            <person name="Nusbaum C."/>
            <person name="Birren B."/>
        </authorList>
    </citation>
    <scope>NUCLEOTIDE SEQUENCE [LARGE SCALE GENOMIC DNA]</scope>
    <source>
        <strain evidence="7">ATCC 50818</strain>
    </source>
</reference>
<dbReference type="PRINTS" id="PR00882">
    <property type="entry name" value="RIBOSOMALL7A"/>
</dbReference>
<dbReference type="GO" id="GO:0022625">
    <property type="term" value="C:cytosolic large ribosomal subunit"/>
    <property type="evidence" value="ECO:0007669"/>
    <property type="project" value="UniProtKB-UniRule"/>
</dbReference>
<protein>
    <recommendedName>
        <fullName evidence="4">60S ribosomal protein L7a</fullName>
    </recommendedName>
</protein>
<dbReference type="GO" id="GO:0042254">
    <property type="term" value="P:ribosome biogenesis"/>
    <property type="evidence" value="ECO:0007669"/>
    <property type="project" value="InterPro"/>
</dbReference>
<dbReference type="RefSeq" id="XP_004991129.1">
    <property type="nucleotide sequence ID" value="XM_004991072.1"/>
</dbReference>
<dbReference type="PRINTS" id="PR00881">
    <property type="entry name" value="L7ARS6FAMILY"/>
</dbReference>
<evidence type="ECO:0000256" key="1">
    <source>
        <dbReference type="ARBA" id="ARBA00007337"/>
    </source>
</evidence>
<evidence type="ECO:0000256" key="5">
    <source>
        <dbReference type="SAM" id="MobiDB-lite"/>
    </source>
</evidence>
<dbReference type="SUPFAM" id="SSF55315">
    <property type="entry name" value="L30e-like"/>
    <property type="match status" value="1"/>
</dbReference>
<feature type="compositionally biased region" description="Basic residues" evidence="5">
    <location>
        <begin position="1"/>
        <end position="17"/>
    </location>
</feature>
<dbReference type="FunFam" id="3.30.1330.30:FF:000003">
    <property type="entry name" value="60S ribosomal protein L7a"/>
    <property type="match status" value="1"/>
</dbReference>